<feature type="region of interest" description="Disordered" evidence="2">
    <location>
        <begin position="94"/>
        <end position="115"/>
    </location>
</feature>
<proteinExistence type="inferred from homology"/>
<dbReference type="STRING" id="686340.Metal_1822"/>
<dbReference type="CDD" id="cd00305">
    <property type="entry name" value="Cu-Zn_Superoxide_Dismutase"/>
    <property type="match status" value="1"/>
</dbReference>
<evidence type="ECO:0000259" key="4">
    <source>
        <dbReference type="Pfam" id="PF00080"/>
    </source>
</evidence>
<accession>H8GNJ6</accession>
<dbReference type="Gene3D" id="2.60.40.200">
    <property type="entry name" value="Superoxide dismutase, copper/zinc binding domain"/>
    <property type="match status" value="1"/>
</dbReference>
<dbReference type="eggNOG" id="COG2032">
    <property type="taxonomic scope" value="Bacteria"/>
</dbReference>
<evidence type="ECO:0000256" key="1">
    <source>
        <dbReference type="ARBA" id="ARBA00010457"/>
    </source>
</evidence>
<keyword evidence="6" id="KW-1185">Reference proteome</keyword>
<dbReference type="InterPro" id="IPR036423">
    <property type="entry name" value="SOD-like_Cu/Zn_dom_sf"/>
</dbReference>
<feature type="signal peptide" evidence="3">
    <location>
        <begin position="1"/>
        <end position="19"/>
    </location>
</feature>
<evidence type="ECO:0000313" key="6">
    <source>
        <dbReference type="Proteomes" id="UP000005090"/>
    </source>
</evidence>
<evidence type="ECO:0000256" key="3">
    <source>
        <dbReference type="SAM" id="SignalP"/>
    </source>
</evidence>
<dbReference type="GO" id="GO:0005507">
    <property type="term" value="F:copper ion binding"/>
    <property type="evidence" value="ECO:0007669"/>
    <property type="project" value="InterPro"/>
</dbReference>
<dbReference type="GO" id="GO:0006801">
    <property type="term" value="P:superoxide metabolic process"/>
    <property type="evidence" value="ECO:0007669"/>
    <property type="project" value="InterPro"/>
</dbReference>
<sequence>MRAVYLVTLFVSSVTYAIAAEVAVPMNTVNEQGTVKAIGSIKITELPNGLVFTPVLEGLPAGEHGFHLHENPNCEAKEKEGKMTPALAAGGHYDPKATKKHAGPEGSGHLGDLPKLVVNTNGKVTESVMAPRLRMEDVKGRALVIHAGGDNYSDQPEPLGGGKGRIACGIIGN</sequence>
<evidence type="ECO:0000313" key="5">
    <source>
        <dbReference type="EMBL" id="EIC29589.1"/>
    </source>
</evidence>
<gene>
    <name evidence="5" type="ORF">Metal_1822</name>
</gene>
<dbReference type="SUPFAM" id="SSF49329">
    <property type="entry name" value="Cu,Zn superoxide dismutase-like"/>
    <property type="match status" value="1"/>
</dbReference>
<keyword evidence="3" id="KW-0732">Signal</keyword>
<dbReference type="PANTHER" id="PTHR10003">
    <property type="entry name" value="SUPEROXIDE DISMUTASE CU-ZN -RELATED"/>
    <property type="match status" value="1"/>
</dbReference>
<name>H8GNJ6_METAL</name>
<feature type="chain" id="PRO_5003612080" evidence="3">
    <location>
        <begin position="20"/>
        <end position="173"/>
    </location>
</feature>
<organism evidence="5 6">
    <name type="scientific">Methylomicrobium album BG8</name>
    <dbReference type="NCBI Taxonomy" id="686340"/>
    <lineage>
        <taxon>Bacteria</taxon>
        <taxon>Pseudomonadati</taxon>
        <taxon>Pseudomonadota</taxon>
        <taxon>Gammaproteobacteria</taxon>
        <taxon>Methylococcales</taxon>
        <taxon>Methylococcaceae</taxon>
        <taxon>Methylomicrobium</taxon>
    </lineage>
</organism>
<reference evidence="5 6" key="1">
    <citation type="journal article" date="2013" name="Genome Announc.">
        <title>Genome Sequence of the Obligate Gammaproteobacterial Methanotroph Methylomicrobium album Strain BG8.</title>
        <authorList>
            <person name="Kits K.D."/>
            <person name="Kalyuzhnaya M.G."/>
            <person name="Klotz M.G."/>
            <person name="Jetten M.S."/>
            <person name="Op den Camp H.J."/>
            <person name="Vuilleumier S."/>
            <person name="Bringel F."/>
            <person name="Dispirito A.A."/>
            <person name="Murrell J.C."/>
            <person name="Bruce D."/>
            <person name="Cheng J.F."/>
            <person name="Copeland A."/>
            <person name="Goodwin L."/>
            <person name="Hauser L."/>
            <person name="Lajus A."/>
            <person name="Land M.L."/>
            <person name="Lapidus A."/>
            <person name="Lucas S."/>
            <person name="Medigue C."/>
            <person name="Pitluck S."/>
            <person name="Woyke T."/>
            <person name="Zeytun A."/>
            <person name="Stein L.Y."/>
        </authorList>
    </citation>
    <scope>NUCLEOTIDE SEQUENCE [LARGE SCALE GENOMIC DNA]</scope>
    <source>
        <strain evidence="5 6">BG8</strain>
    </source>
</reference>
<feature type="domain" description="Superoxide dismutase copper/zinc binding" evidence="4">
    <location>
        <begin position="39"/>
        <end position="171"/>
    </location>
</feature>
<dbReference type="AlphaFoldDB" id="H8GNJ6"/>
<dbReference type="InterPro" id="IPR024134">
    <property type="entry name" value="SOD_Cu/Zn_/chaperone"/>
</dbReference>
<dbReference type="Pfam" id="PF00080">
    <property type="entry name" value="Sod_Cu"/>
    <property type="match status" value="1"/>
</dbReference>
<dbReference type="RefSeq" id="WP_005371572.1">
    <property type="nucleotide sequence ID" value="NZ_CM001475.1"/>
</dbReference>
<dbReference type="EMBL" id="CM001475">
    <property type="protein sequence ID" value="EIC29589.1"/>
    <property type="molecule type" value="Genomic_DNA"/>
</dbReference>
<evidence type="ECO:0000256" key="2">
    <source>
        <dbReference type="SAM" id="MobiDB-lite"/>
    </source>
</evidence>
<dbReference type="Proteomes" id="UP000005090">
    <property type="component" value="Chromosome"/>
</dbReference>
<dbReference type="InterPro" id="IPR001424">
    <property type="entry name" value="SOD_Cu_Zn_dom"/>
</dbReference>
<dbReference type="HOGENOM" id="CLU_056632_7_1_6"/>
<protein>
    <submittedName>
        <fullName evidence="5">Cu/Zn superoxide dismutase</fullName>
    </submittedName>
</protein>
<comment type="similarity">
    <text evidence="1">Belongs to the Cu-Zn superoxide dismutase family.</text>
</comment>
<dbReference type="NCBIfam" id="NF007628">
    <property type="entry name" value="PRK10290.1"/>
    <property type="match status" value="1"/>
</dbReference>